<dbReference type="EMBL" id="CP001687">
    <property type="protein sequence ID" value="ACV12281.1"/>
    <property type="molecule type" value="Genomic_DNA"/>
</dbReference>
<keyword evidence="2" id="KW-0813">Transport</keyword>
<gene>
    <name evidence="7" type="ordered locus">Huta_2114</name>
</gene>
<evidence type="ECO:0000313" key="7">
    <source>
        <dbReference type="EMBL" id="ACV12281.1"/>
    </source>
</evidence>
<dbReference type="InterPro" id="IPR003439">
    <property type="entry name" value="ABC_transporter-like_ATP-bd"/>
</dbReference>
<dbReference type="HOGENOM" id="CLU_000604_1_23_2"/>
<evidence type="ECO:0000256" key="1">
    <source>
        <dbReference type="ARBA" id="ARBA00005417"/>
    </source>
</evidence>
<dbReference type="InterPro" id="IPR050319">
    <property type="entry name" value="ABC_transp_ATP-bind"/>
</dbReference>
<dbReference type="SUPFAM" id="SSF52540">
    <property type="entry name" value="P-loop containing nucleoside triphosphate hydrolases"/>
    <property type="match status" value="1"/>
</dbReference>
<dbReference type="GeneID" id="8384408"/>
<dbReference type="GO" id="GO:0005524">
    <property type="term" value="F:ATP binding"/>
    <property type="evidence" value="ECO:0007669"/>
    <property type="project" value="UniProtKB-KW"/>
</dbReference>
<dbReference type="OrthoDB" id="18209at2157"/>
<evidence type="ECO:0000256" key="3">
    <source>
        <dbReference type="ARBA" id="ARBA00022741"/>
    </source>
</evidence>
<dbReference type="InterPro" id="IPR027417">
    <property type="entry name" value="P-loop_NTPase"/>
</dbReference>
<dbReference type="InterPro" id="IPR003593">
    <property type="entry name" value="AAA+_ATPase"/>
</dbReference>
<dbReference type="NCBIfam" id="TIGR01727">
    <property type="entry name" value="oligo_HPY"/>
    <property type="match status" value="1"/>
</dbReference>
<evidence type="ECO:0000256" key="2">
    <source>
        <dbReference type="ARBA" id="ARBA00022448"/>
    </source>
</evidence>
<organism evidence="7 8">
    <name type="scientific">Halorhabdus utahensis (strain DSM 12940 / JCM 11049 / AX-2)</name>
    <dbReference type="NCBI Taxonomy" id="519442"/>
    <lineage>
        <taxon>Archaea</taxon>
        <taxon>Methanobacteriati</taxon>
        <taxon>Methanobacteriota</taxon>
        <taxon>Stenosarchaea group</taxon>
        <taxon>Halobacteria</taxon>
        <taxon>Halobacteriales</taxon>
        <taxon>Haloarculaceae</taxon>
        <taxon>Halorhabdus</taxon>
    </lineage>
</organism>
<dbReference type="AlphaFoldDB" id="C7NU36"/>
<reference evidence="7 8" key="1">
    <citation type="journal article" date="2009" name="Stand. Genomic Sci.">
        <title>Complete genome sequence of Halorhabdus utahensis type strain (AX-2).</title>
        <authorList>
            <person name="Anderson I."/>
            <person name="Tindall B.J."/>
            <person name="Pomrenke H."/>
            <person name="Goker M."/>
            <person name="Lapidus A."/>
            <person name="Nolan M."/>
            <person name="Copeland A."/>
            <person name="Glavina Del Rio T."/>
            <person name="Chen F."/>
            <person name="Tice H."/>
            <person name="Cheng J.F."/>
            <person name="Lucas S."/>
            <person name="Chertkov O."/>
            <person name="Bruce D."/>
            <person name="Brettin T."/>
            <person name="Detter J.C."/>
            <person name="Han C."/>
            <person name="Goodwin L."/>
            <person name="Land M."/>
            <person name="Hauser L."/>
            <person name="Chang Y.J."/>
            <person name="Jeffries C.D."/>
            <person name="Pitluck S."/>
            <person name="Pati A."/>
            <person name="Mavromatis K."/>
            <person name="Ivanova N."/>
            <person name="Ovchinnikova G."/>
            <person name="Chen A."/>
            <person name="Palaniappan K."/>
            <person name="Chain P."/>
            <person name="Rohde M."/>
            <person name="Bristow J."/>
            <person name="Eisen J.A."/>
            <person name="Markowitz V."/>
            <person name="Hugenholtz P."/>
            <person name="Kyrpides N.C."/>
            <person name="Klenk H.P."/>
        </authorList>
    </citation>
    <scope>NUCLEOTIDE SEQUENCE [LARGE SCALE GENOMIC DNA]</scope>
    <source>
        <strain evidence="8">DSM 12940 / JCM 11049 / AX-2</strain>
    </source>
</reference>
<feature type="region of interest" description="Disordered" evidence="5">
    <location>
        <begin position="353"/>
        <end position="376"/>
    </location>
</feature>
<proteinExistence type="inferred from homology"/>
<dbReference type="PANTHER" id="PTHR43776">
    <property type="entry name" value="TRANSPORT ATP-BINDING PROTEIN"/>
    <property type="match status" value="1"/>
</dbReference>
<dbReference type="CDD" id="cd03257">
    <property type="entry name" value="ABC_NikE_OppD_transporters"/>
    <property type="match status" value="1"/>
</dbReference>
<dbReference type="GO" id="GO:0016887">
    <property type="term" value="F:ATP hydrolysis activity"/>
    <property type="evidence" value="ECO:0007669"/>
    <property type="project" value="InterPro"/>
</dbReference>
<dbReference type="PANTHER" id="PTHR43776:SF7">
    <property type="entry name" value="D,D-DIPEPTIDE TRANSPORT ATP-BINDING PROTEIN DDPF-RELATED"/>
    <property type="match status" value="1"/>
</dbReference>
<dbReference type="GO" id="GO:0015833">
    <property type="term" value="P:peptide transport"/>
    <property type="evidence" value="ECO:0007669"/>
    <property type="project" value="InterPro"/>
</dbReference>
<dbReference type="RefSeq" id="WP_015789852.1">
    <property type="nucleotide sequence ID" value="NC_013158.1"/>
</dbReference>
<accession>C7NU36</accession>
<evidence type="ECO:0000313" key="8">
    <source>
        <dbReference type="Proteomes" id="UP000002071"/>
    </source>
</evidence>
<evidence type="ECO:0000256" key="4">
    <source>
        <dbReference type="ARBA" id="ARBA00022840"/>
    </source>
</evidence>
<dbReference type="Pfam" id="PF08352">
    <property type="entry name" value="oligo_HPY"/>
    <property type="match status" value="1"/>
</dbReference>
<feature type="domain" description="ABC transporter" evidence="6">
    <location>
        <begin position="11"/>
        <end position="275"/>
    </location>
</feature>
<dbReference type="STRING" id="519442.Huta_2114"/>
<dbReference type="SMART" id="SM00382">
    <property type="entry name" value="AAA"/>
    <property type="match status" value="1"/>
</dbReference>
<dbReference type="InterPro" id="IPR013563">
    <property type="entry name" value="Oligopep_ABC_C"/>
</dbReference>
<name>C7NU36_HALUD</name>
<dbReference type="PROSITE" id="PS00211">
    <property type="entry name" value="ABC_TRANSPORTER_1"/>
    <property type="match status" value="1"/>
</dbReference>
<dbReference type="KEGG" id="hut:Huta_2114"/>
<dbReference type="eggNOG" id="arCOG00184">
    <property type="taxonomic scope" value="Archaea"/>
</dbReference>
<dbReference type="PROSITE" id="PS50893">
    <property type="entry name" value="ABC_TRANSPORTER_2"/>
    <property type="match status" value="1"/>
</dbReference>
<feature type="compositionally biased region" description="Basic and acidic residues" evidence="5">
    <location>
        <begin position="353"/>
        <end position="362"/>
    </location>
</feature>
<dbReference type="GO" id="GO:0055085">
    <property type="term" value="P:transmembrane transport"/>
    <property type="evidence" value="ECO:0007669"/>
    <property type="project" value="UniProtKB-ARBA"/>
</dbReference>
<sequence length="376" mass="42083">MSETESDEPLLSMEDVEVHFKPGGVIEKALSEEIVRAVDGISLEVEEEDIVALVGESGCGKTTLGKAAIGLQRPTGGSIKYRGQNIWKAKDRSSDAKISKDEIQQALQIIHQDPGSALNSSRRVRATLADPLKRWRKELGPDERLETIYHFLEYVGMTPVEDYAERFPHQLSGGEQQRVVLGRALLTNPDLVLADEAVSALDVSLRVEMMDLLLELQDMFGTSFVFVSHDLANARYLTKKSDGRIAVMYLGDIVEIGDPDELIENPTHPYTKVLRWSTPPADPDVASETMHMQPPVRRIDIPDPADPPEGCKFHTRCEHAREVCKQEDPDLYDADGTDAKCFRALDNHEYWHSEELTDREELGFTSSLDEEEPADD</sequence>
<dbReference type="InterPro" id="IPR017871">
    <property type="entry name" value="ABC_transporter-like_CS"/>
</dbReference>
<keyword evidence="3" id="KW-0547">Nucleotide-binding</keyword>
<keyword evidence="4" id="KW-0067">ATP-binding</keyword>
<dbReference type="Pfam" id="PF00005">
    <property type="entry name" value="ABC_tran"/>
    <property type="match status" value="1"/>
</dbReference>
<keyword evidence="8" id="KW-1185">Reference proteome</keyword>
<evidence type="ECO:0000259" key="6">
    <source>
        <dbReference type="PROSITE" id="PS50893"/>
    </source>
</evidence>
<dbReference type="Gene3D" id="3.40.50.300">
    <property type="entry name" value="P-loop containing nucleotide triphosphate hydrolases"/>
    <property type="match status" value="1"/>
</dbReference>
<dbReference type="Proteomes" id="UP000002071">
    <property type="component" value="Chromosome"/>
</dbReference>
<evidence type="ECO:0000256" key="5">
    <source>
        <dbReference type="SAM" id="MobiDB-lite"/>
    </source>
</evidence>
<comment type="similarity">
    <text evidence="1">Belongs to the ABC transporter superfamily.</text>
</comment>
<protein>
    <submittedName>
        <fullName evidence="7">Oligopeptide/dipeptide ABC transporter, ATPase subunit</fullName>
    </submittedName>
</protein>